<keyword evidence="2" id="KW-1185">Reference proteome</keyword>
<dbReference type="InterPro" id="IPR012671">
    <property type="entry name" value="T3SS_PscE/YscE"/>
</dbReference>
<protein>
    <submittedName>
        <fullName evidence="1">Type III secretion system, E component of needle</fullName>
    </submittedName>
</protein>
<dbReference type="Pfam" id="PF08988">
    <property type="entry name" value="T3SS_needle_E"/>
    <property type="match status" value="1"/>
</dbReference>
<evidence type="ECO:0000313" key="2">
    <source>
        <dbReference type="Proteomes" id="UP000192911"/>
    </source>
</evidence>
<dbReference type="STRING" id="28094.SAMN06295900_106386"/>
<reference evidence="2" key="1">
    <citation type="submission" date="2017-04" db="EMBL/GenBank/DDBJ databases">
        <authorList>
            <person name="Varghese N."/>
            <person name="Submissions S."/>
        </authorList>
    </citation>
    <scope>NUCLEOTIDE SEQUENCE [LARGE SCALE GENOMIC DNA]</scope>
    <source>
        <strain evidence="2">Ballard 720</strain>
    </source>
</reference>
<sequence>MARITYLEEMLGRDPARRACGEMVKRLTDQEAALRTALRTPRGAREHAALLRCERACASARIVVETLWARYHGGEDIE</sequence>
<dbReference type="Proteomes" id="UP000192911">
    <property type="component" value="Unassembled WGS sequence"/>
</dbReference>
<dbReference type="GeneID" id="95550766"/>
<dbReference type="OrthoDB" id="7069257at2"/>
<dbReference type="EMBL" id="FXAH01000006">
    <property type="protein sequence ID" value="SMF41479.1"/>
    <property type="molecule type" value="Genomic_DNA"/>
</dbReference>
<dbReference type="RefSeq" id="WP_085228047.1">
    <property type="nucleotide sequence ID" value="NZ_BSQD01000006.1"/>
</dbReference>
<proteinExistence type="predicted"/>
<evidence type="ECO:0000313" key="1">
    <source>
        <dbReference type="EMBL" id="SMF41479.1"/>
    </source>
</evidence>
<dbReference type="AlphaFoldDB" id="A0A1X7EW83"/>
<gene>
    <name evidence="1" type="ORF">SAMN06295900_106386</name>
</gene>
<organism evidence="1 2">
    <name type="scientific">Trinickia caryophylli</name>
    <name type="common">Paraburkholderia caryophylli</name>
    <dbReference type="NCBI Taxonomy" id="28094"/>
    <lineage>
        <taxon>Bacteria</taxon>
        <taxon>Pseudomonadati</taxon>
        <taxon>Pseudomonadota</taxon>
        <taxon>Betaproteobacteria</taxon>
        <taxon>Burkholderiales</taxon>
        <taxon>Burkholderiaceae</taxon>
        <taxon>Trinickia</taxon>
    </lineage>
</organism>
<name>A0A1X7EW83_TRICW</name>
<accession>A0A1X7EW83</accession>